<keyword evidence="3" id="KW-1185">Reference proteome</keyword>
<dbReference type="RefSeq" id="WP_214113291.1">
    <property type="nucleotide sequence ID" value="NZ_JAHCTB010000004.1"/>
</dbReference>
<sequence length="212" mass="23552">MKNNRYKFLFAAVLISVFLVQCDDDENGNVIFQETCSDGIQNAQEEGIDCGGPACEPCGEFLDLSGIFVQEDQAGRPEINSIFGSDGFRDDFNTTVPSQMGFFYKDRFQSKLLMDINPDYTTNVLAYNPEEFATFLSTDVLWLAETGETSYYDGTNILTGRSLEDDVVDATLLFIFGGADGTENPEFTSDNVPANDKPFSPSFPYLAEPFQE</sequence>
<accession>A0ABS5S5D2</accession>
<proteinExistence type="predicted"/>
<dbReference type="Pfam" id="PF14224">
    <property type="entry name" value="DUF4331"/>
    <property type="match status" value="1"/>
</dbReference>
<evidence type="ECO:0000313" key="2">
    <source>
        <dbReference type="EMBL" id="MBT0608420.1"/>
    </source>
</evidence>
<evidence type="ECO:0000313" key="3">
    <source>
        <dbReference type="Proteomes" id="UP001297092"/>
    </source>
</evidence>
<reference evidence="2 3" key="1">
    <citation type="submission" date="2021-05" db="EMBL/GenBank/DDBJ databases">
        <title>Aequorivita echinoideorum JCM 30378 genome.</title>
        <authorList>
            <person name="Zhang H."/>
            <person name="Li C."/>
        </authorList>
    </citation>
    <scope>NUCLEOTIDE SEQUENCE [LARGE SCALE GENOMIC DNA]</scope>
    <source>
        <strain evidence="2 3">JCM30378</strain>
    </source>
</reference>
<keyword evidence="1" id="KW-0732">Signal</keyword>
<dbReference type="Proteomes" id="UP001297092">
    <property type="component" value="Unassembled WGS sequence"/>
</dbReference>
<feature type="signal peptide" evidence="1">
    <location>
        <begin position="1"/>
        <end position="22"/>
    </location>
</feature>
<name>A0ABS5S5D2_9FLAO</name>
<feature type="chain" id="PRO_5045640392" evidence="1">
    <location>
        <begin position="23"/>
        <end position="212"/>
    </location>
</feature>
<dbReference type="EMBL" id="JAHCTB010000004">
    <property type="protein sequence ID" value="MBT0608420.1"/>
    <property type="molecule type" value="Genomic_DNA"/>
</dbReference>
<organism evidence="2 3">
    <name type="scientific">Aequorivita echinoideorum</name>
    <dbReference type="NCBI Taxonomy" id="1549647"/>
    <lineage>
        <taxon>Bacteria</taxon>
        <taxon>Pseudomonadati</taxon>
        <taxon>Bacteroidota</taxon>
        <taxon>Flavobacteriia</taxon>
        <taxon>Flavobacteriales</taxon>
        <taxon>Flavobacteriaceae</taxon>
        <taxon>Aequorivita</taxon>
    </lineage>
</organism>
<protein>
    <submittedName>
        <fullName evidence="2">DUF4331 family protein</fullName>
    </submittedName>
</protein>
<dbReference type="InterPro" id="IPR025566">
    <property type="entry name" value="DUF4331"/>
</dbReference>
<comment type="caution">
    <text evidence="2">The sequence shown here is derived from an EMBL/GenBank/DDBJ whole genome shotgun (WGS) entry which is preliminary data.</text>
</comment>
<gene>
    <name evidence="2" type="ORF">KIV10_09520</name>
</gene>
<evidence type="ECO:0000256" key="1">
    <source>
        <dbReference type="SAM" id="SignalP"/>
    </source>
</evidence>